<protein>
    <submittedName>
        <fullName evidence="1">Unnamed protein product</fullName>
    </submittedName>
</protein>
<evidence type="ECO:0000313" key="2">
    <source>
        <dbReference type="Proteomes" id="UP001165063"/>
    </source>
</evidence>
<accession>A0A9W6YRU1</accession>
<sequence>MLSSVSSILPNFRVSFLGYEVHDPKNYIPQQQRQTFFQSKQFKDFCLITSQLPTRLQQIIISQTLPQSGVISSDPKADCLIDVIAFSKYSEFTVSIDIIGGAELDSFYTGAFTITNSKQLLKWSKSIPIKKLKFCSNSVEDYPQLLSKSREVIYQFDPSLEKDNEISEFVMGYVSNIHSVIMNVLPPFQLLDRCENVFTVEITISEAFRDFDQLYELASTGKRIVVNISTPTLEFLLSHEFQSLLRISNMIVKLYRVEMPLGSSIVESIKHLNIEELHSGGEIRSLSEFRKVKSFILHNCLIDGSSEDFSSSCIKTIICRSEKLIELNFNQMRKLKSLFVSSNISKQSFESIPDTVTALTIYDTFSSSAPHFGGELIDKLPVCLRVLKSDNVTICEFIDISKCRFLTSIQLAFDVNRFKRFSTDMLWKKKQVPSSVDRLELKFNVKFSEERKLMELTVEEPLPNLCLNFYCENPGTHGLVTTSFYEAQLRSIEKKHLKNSHFFVVKGFNLDLKFVNSGFGLSGKFYLPINELGELALASREFDIETTKIPEKYADFPSAVILTNIV</sequence>
<keyword evidence="2" id="KW-1185">Reference proteome</keyword>
<dbReference type="EMBL" id="BSXU01000168">
    <property type="protein sequence ID" value="GMG19627.1"/>
    <property type="molecule type" value="Genomic_DNA"/>
</dbReference>
<name>A0A9W6YRU1_AMBMO</name>
<dbReference type="Proteomes" id="UP001165063">
    <property type="component" value="Unassembled WGS sequence"/>
</dbReference>
<evidence type="ECO:0000313" key="1">
    <source>
        <dbReference type="EMBL" id="GMG19627.1"/>
    </source>
</evidence>
<proteinExistence type="predicted"/>
<organism evidence="1 2">
    <name type="scientific">Ambrosiozyma monospora</name>
    <name type="common">Yeast</name>
    <name type="synonym">Endomycopsis monosporus</name>
    <dbReference type="NCBI Taxonomy" id="43982"/>
    <lineage>
        <taxon>Eukaryota</taxon>
        <taxon>Fungi</taxon>
        <taxon>Dikarya</taxon>
        <taxon>Ascomycota</taxon>
        <taxon>Saccharomycotina</taxon>
        <taxon>Pichiomycetes</taxon>
        <taxon>Pichiales</taxon>
        <taxon>Pichiaceae</taxon>
        <taxon>Ambrosiozyma</taxon>
    </lineage>
</organism>
<dbReference type="AlphaFoldDB" id="A0A9W6YRU1"/>
<gene>
    <name evidence="1" type="ORF">Amon01_000061100</name>
</gene>
<comment type="caution">
    <text evidence="1">The sequence shown here is derived from an EMBL/GenBank/DDBJ whole genome shotgun (WGS) entry which is preliminary data.</text>
</comment>
<reference evidence="1" key="1">
    <citation type="submission" date="2023-04" db="EMBL/GenBank/DDBJ databases">
        <title>Ambrosiozyma monospora NBRC 1965.</title>
        <authorList>
            <person name="Ichikawa N."/>
            <person name="Sato H."/>
            <person name="Tonouchi N."/>
        </authorList>
    </citation>
    <scope>NUCLEOTIDE SEQUENCE</scope>
    <source>
        <strain evidence="1">NBRC 1965</strain>
    </source>
</reference>